<feature type="domain" description="AAA+ ATPase" evidence="2">
    <location>
        <begin position="682"/>
        <end position="809"/>
    </location>
</feature>
<feature type="compositionally biased region" description="Acidic residues" evidence="1">
    <location>
        <begin position="975"/>
        <end position="987"/>
    </location>
</feature>
<evidence type="ECO:0000313" key="3">
    <source>
        <dbReference type="EMBL" id="KAL3420930.1"/>
    </source>
</evidence>
<dbReference type="CDD" id="cd19481">
    <property type="entry name" value="RecA-like_protease"/>
    <property type="match status" value="1"/>
</dbReference>
<dbReference type="Pfam" id="PF00004">
    <property type="entry name" value="AAA"/>
    <property type="match status" value="1"/>
</dbReference>
<evidence type="ECO:0000256" key="1">
    <source>
        <dbReference type="SAM" id="MobiDB-lite"/>
    </source>
</evidence>
<feature type="compositionally biased region" description="Basic and acidic residues" evidence="1">
    <location>
        <begin position="988"/>
        <end position="998"/>
    </location>
</feature>
<feature type="region of interest" description="Disordered" evidence="1">
    <location>
        <begin position="1"/>
        <end position="68"/>
    </location>
</feature>
<dbReference type="EMBL" id="JBFCZG010000006">
    <property type="protein sequence ID" value="KAL3420930.1"/>
    <property type="molecule type" value="Genomic_DNA"/>
</dbReference>
<dbReference type="InterPro" id="IPR003593">
    <property type="entry name" value="AAA+_ATPase"/>
</dbReference>
<feature type="region of interest" description="Disordered" evidence="1">
    <location>
        <begin position="932"/>
        <end position="1016"/>
    </location>
</feature>
<reference evidence="3 4" key="1">
    <citation type="submission" date="2024-06" db="EMBL/GenBank/DDBJ databases">
        <title>Complete genome of Phlyctema vagabunda strain 19-DSS-EL-015.</title>
        <authorList>
            <person name="Fiorenzani C."/>
        </authorList>
    </citation>
    <scope>NUCLEOTIDE SEQUENCE [LARGE SCALE GENOMIC DNA]</scope>
    <source>
        <strain evidence="3 4">19-DSS-EL-015</strain>
    </source>
</reference>
<feature type="compositionally biased region" description="Basic and acidic residues" evidence="1">
    <location>
        <begin position="307"/>
        <end position="319"/>
    </location>
</feature>
<dbReference type="SUPFAM" id="SSF52540">
    <property type="entry name" value="P-loop containing nucleoside triphosphate hydrolases"/>
    <property type="match status" value="1"/>
</dbReference>
<name>A0ABR4PC86_9HELO</name>
<evidence type="ECO:0000259" key="2">
    <source>
        <dbReference type="SMART" id="SM00382"/>
    </source>
</evidence>
<dbReference type="SMART" id="SM00382">
    <property type="entry name" value="AAA"/>
    <property type="match status" value="1"/>
</dbReference>
<sequence length="1035" mass="116864">MADKILSSEDAQSGIGHERISDSEATPSSTPNISYLDPKISNSPTSVGTGDPPIDFPKVENDNQSTENDANSNALLIQGKYDIASTQSVQDIQQDPEPFDQIQSLLEDFIDGDLRNVKSKFEAEMAKVKTRSRQAMMNIGMTDIRLEIIEDDIKQLRRDVDNLPEDFEKAQPKEPAYRREIRRLDPTAFRLTAEIAAMPDMTKSVIDLLVSNPDSISATSNSKTKVVTSGGEAIQQNIDPIIGRIRLRSGLLIKHLERITGSHILGDVKIEEKCAVVFLRPFKLLVTWAKEIRYSFDKLRKIIEATSRESETQKPDKTQRSGNTTHQPSVKLQLDILLLKDLELLLHVLDNDLKPIFTLRDKIRDGTLHTIEYHDLWHLFEFGDDIFDSSDMSNVYRVVAHTGGRQPLVESLPLYPQSRVHPIQGFVIDCYSLTFNGKGYGPKRRQLKIAKFNGMRRIIELSVFPVKFVTNVMSLRSSLIDRGYRYLDITSTPYLHQTYIGSSLDEVPEEIESQVIIDIELAINKNPEWEVTLGIERDNIEPFDERETFIPGFHPLDQEGYNGGDVAHKDLDWDQKRAFHYLESNRHLFSLRKSNELLENEKILLPFFVYGFVLRSRKWASLNIDKISNVLYESDFESLVLPPGHKETVRAMVNSHSHGAQNSERRDLGIGSTMDLVRGKGKGLIILLHGEPGVGKTSTAECVADLTKRPLFPITCGDIGETASEVQRSLDYNFQLAHKWGCVLLLDEADVFLSERTKDDIRRNSVVSVFLRTLEYYSGILFLTTNRVGTFDPAFKSRIHMSLYYPRLDIMATVNIYKLLLKRTAEQQKKTKVEFHIKPKEITKFARSHFKQLDSQGLGTWNGRQIRNAFQTAIALVEYDARQASPGSPMPTLGETQFSKVAAASLEFDKYLKATQKGTDAHNAYRKGIKTDKYPSQHYGSAQDVTPGIGYRAAGNALPGRTEDPRLTPSAINADETDESEESDESDAEPRDNKDKESALQAASTDVATGAGNEAMTKEFEQFKRFQEMMKRNSG</sequence>
<proteinExistence type="predicted"/>
<feature type="compositionally biased region" description="Polar residues" evidence="1">
    <location>
        <begin position="23"/>
        <end position="33"/>
    </location>
</feature>
<organism evidence="3 4">
    <name type="scientific">Phlyctema vagabunda</name>
    <dbReference type="NCBI Taxonomy" id="108571"/>
    <lineage>
        <taxon>Eukaryota</taxon>
        <taxon>Fungi</taxon>
        <taxon>Dikarya</taxon>
        <taxon>Ascomycota</taxon>
        <taxon>Pezizomycotina</taxon>
        <taxon>Leotiomycetes</taxon>
        <taxon>Helotiales</taxon>
        <taxon>Dermateaceae</taxon>
        <taxon>Phlyctema</taxon>
    </lineage>
</organism>
<dbReference type="InterPro" id="IPR056599">
    <property type="entry name" value="AAA_lid_fung"/>
</dbReference>
<protein>
    <recommendedName>
        <fullName evidence="2">AAA+ ATPase domain-containing protein</fullName>
    </recommendedName>
</protein>
<dbReference type="PANTHER" id="PTHR46411">
    <property type="entry name" value="FAMILY ATPASE, PUTATIVE-RELATED"/>
    <property type="match status" value="1"/>
</dbReference>
<comment type="caution">
    <text evidence="3">The sequence shown here is derived from an EMBL/GenBank/DDBJ whole genome shotgun (WGS) entry which is preliminary data.</text>
</comment>
<accession>A0ABR4PC86</accession>
<dbReference type="Gene3D" id="3.40.50.300">
    <property type="entry name" value="P-loop containing nucleotide triphosphate hydrolases"/>
    <property type="match status" value="1"/>
</dbReference>
<dbReference type="Pfam" id="PF23232">
    <property type="entry name" value="AAA_lid_13"/>
    <property type="match status" value="1"/>
</dbReference>
<dbReference type="InterPro" id="IPR054289">
    <property type="entry name" value="DUF7025"/>
</dbReference>
<gene>
    <name evidence="3" type="ORF">PVAG01_07375</name>
</gene>
<dbReference type="InterPro" id="IPR003959">
    <property type="entry name" value="ATPase_AAA_core"/>
</dbReference>
<dbReference type="Proteomes" id="UP001629113">
    <property type="component" value="Unassembled WGS sequence"/>
</dbReference>
<dbReference type="InterPro" id="IPR027417">
    <property type="entry name" value="P-loop_NTPase"/>
</dbReference>
<feature type="region of interest" description="Disordered" evidence="1">
    <location>
        <begin position="307"/>
        <end position="326"/>
    </location>
</feature>
<dbReference type="PANTHER" id="PTHR46411:SF2">
    <property type="entry name" value="AAA+ ATPASE DOMAIN-CONTAINING PROTEIN"/>
    <property type="match status" value="1"/>
</dbReference>
<keyword evidence="4" id="KW-1185">Reference proteome</keyword>
<dbReference type="Pfam" id="PF22942">
    <property type="entry name" value="DUF7025"/>
    <property type="match status" value="1"/>
</dbReference>
<evidence type="ECO:0000313" key="4">
    <source>
        <dbReference type="Proteomes" id="UP001629113"/>
    </source>
</evidence>